<dbReference type="Proteomes" id="UP001349343">
    <property type="component" value="Segment"/>
</dbReference>
<proteinExistence type="predicted"/>
<evidence type="ECO:0000313" key="1">
    <source>
        <dbReference type="EMBL" id="WQJ53176.1"/>
    </source>
</evidence>
<keyword evidence="2" id="KW-1185">Reference proteome</keyword>
<organism evidence="1 2">
    <name type="scientific">phage Lak_Megaphage_RVC_JS4_GC31</name>
    <dbReference type="NCBI Taxonomy" id="3109228"/>
    <lineage>
        <taxon>Viruses</taxon>
        <taxon>Duplodnaviria</taxon>
        <taxon>Heunggongvirae</taxon>
        <taxon>Uroviricota</taxon>
        <taxon>Caudoviricetes</taxon>
        <taxon>Caudoviricetes code 15 clade</taxon>
    </lineage>
</organism>
<name>A0ABZ0Z289_9CAUD</name>
<dbReference type="EMBL" id="OR769222">
    <property type="protein sequence ID" value="WQJ53176.1"/>
    <property type="molecule type" value="Genomic_DNA"/>
</dbReference>
<reference evidence="1 2" key="1">
    <citation type="submission" date="2023-11" db="EMBL/GenBank/DDBJ databases">
        <authorList>
            <person name="Cook R."/>
            <person name="Crisci M."/>
            <person name="Pye H."/>
            <person name="Adriaenssens E."/>
            <person name="Santini J."/>
        </authorList>
    </citation>
    <scope>NUCLEOTIDE SEQUENCE [LARGE SCALE GENOMIC DNA]</scope>
    <source>
        <strain evidence="1">Lak_Megaphage_RVC_JS4_GC31</strain>
    </source>
</reference>
<evidence type="ECO:0000313" key="2">
    <source>
        <dbReference type="Proteomes" id="UP001349343"/>
    </source>
</evidence>
<protein>
    <submittedName>
        <fullName evidence="1">Uncharacterized protein</fullName>
    </submittedName>
</protein>
<accession>A0ABZ0Z289</accession>
<sequence length="116" mass="13814">MTNNITYNIRRTLIELSYEYEPEKYLISDNPDIIITYDDVEKWLSRTYGISSIINQNGDKFNIKVSGLDNDQDDLKNLIEHMEFNNKEDAIFVYYSIITADLFWRHIKKCEFSSIK</sequence>